<sequence>MISEEHDKYIVLKDERDDIKDFASFLNRINDQFTGKNVVVDLLQYDKASLMDLISFLELSNNHRASKQSFVMVNTAISIDEIPEELMIVPTIQEAQDVIEMEEIERDLGF</sequence>
<reference evidence="1 2" key="1">
    <citation type="submission" date="2018-02" db="EMBL/GenBank/DDBJ databases">
        <title>Genomic Encyclopedia of Archaeal and Bacterial Type Strains, Phase II (KMG-II): from individual species to whole genera.</title>
        <authorList>
            <person name="Goeker M."/>
        </authorList>
    </citation>
    <scope>NUCLEOTIDE SEQUENCE [LARGE SCALE GENOMIC DNA]</scope>
    <source>
        <strain evidence="1 2">DSM 16809</strain>
    </source>
</reference>
<name>A0A2S6INN8_9FLAO</name>
<dbReference type="EMBL" id="PTJE01000002">
    <property type="protein sequence ID" value="PPK95863.1"/>
    <property type="molecule type" value="Genomic_DNA"/>
</dbReference>
<dbReference type="RefSeq" id="WP_104515146.1">
    <property type="nucleotide sequence ID" value="NZ_MQVW01000002.1"/>
</dbReference>
<proteinExistence type="predicted"/>
<keyword evidence="2" id="KW-1185">Reference proteome</keyword>
<accession>A0A2S6INN8</accession>
<dbReference type="InterPro" id="IPR036513">
    <property type="entry name" value="STAS_dom_sf"/>
</dbReference>
<comment type="caution">
    <text evidence="1">The sequence shown here is derived from an EMBL/GenBank/DDBJ whole genome shotgun (WGS) entry which is preliminary data.</text>
</comment>
<protein>
    <submittedName>
        <fullName evidence="1">Uncharacterized protein</fullName>
    </submittedName>
</protein>
<organism evidence="1 2">
    <name type="scientific">Nonlabens xylanidelens</name>
    <dbReference type="NCBI Taxonomy" id="191564"/>
    <lineage>
        <taxon>Bacteria</taxon>
        <taxon>Pseudomonadati</taxon>
        <taxon>Bacteroidota</taxon>
        <taxon>Flavobacteriia</taxon>
        <taxon>Flavobacteriales</taxon>
        <taxon>Flavobacteriaceae</taxon>
        <taxon>Nonlabens</taxon>
    </lineage>
</organism>
<dbReference type="OrthoDB" id="1442602at2"/>
<dbReference type="Gene3D" id="3.30.750.24">
    <property type="entry name" value="STAS domain"/>
    <property type="match status" value="1"/>
</dbReference>
<evidence type="ECO:0000313" key="1">
    <source>
        <dbReference type="EMBL" id="PPK95863.1"/>
    </source>
</evidence>
<evidence type="ECO:0000313" key="2">
    <source>
        <dbReference type="Proteomes" id="UP000239002"/>
    </source>
</evidence>
<dbReference type="Proteomes" id="UP000239002">
    <property type="component" value="Unassembled WGS sequence"/>
</dbReference>
<gene>
    <name evidence="1" type="ORF">LY01_01456</name>
</gene>
<dbReference type="AlphaFoldDB" id="A0A2S6INN8"/>